<feature type="region of interest" description="Disordered" evidence="1">
    <location>
        <begin position="45"/>
        <end position="79"/>
    </location>
</feature>
<evidence type="ECO:0000313" key="3">
    <source>
        <dbReference type="EMBL" id="KAK3943314.1"/>
    </source>
</evidence>
<evidence type="ECO:0008006" key="5">
    <source>
        <dbReference type="Google" id="ProtNLM"/>
    </source>
</evidence>
<proteinExistence type="predicted"/>
<protein>
    <recommendedName>
        <fullName evidence="5">Formylmethionine deformylase-like protein</fullName>
    </recommendedName>
</protein>
<dbReference type="PANTHER" id="PTHR35041:SF3">
    <property type="entry name" value="FORMYLMETHIONINE DEFORMYLASE-LIKE PROTEIN"/>
    <property type="match status" value="1"/>
</dbReference>
<organism evidence="3 4">
    <name type="scientific">Diplogelasinospora grovesii</name>
    <dbReference type="NCBI Taxonomy" id="303347"/>
    <lineage>
        <taxon>Eukaryota</taxon>
        <taxon>Fungi</taxon>
        <taxon>Dikarya</taxon>
        <taxon>Ascomycota</taxon>
        <taxon>Pezizomycotina</taxon>
        <taxon>Sordariomycetes</taxon>
        <taxon>Sordariomycetidae</taxon>
        <taxon>Sordariales</taxon>
        <taxon>Diplogelasinosporaceae</taxon>
        <taxon>Diplogelasinospora</taxon>
    </lineage>
</organism>
<dbReference type="EMBL" id="MU853766">
    <property type="protein sequence ID" value="KAK3943314.1"/>
    <property type="molecule type" value="Genomic_DNA"/>
</dbReference>
<evidence type="ECO:0000313" key="4">
    <source>
        <dbReference type="Proteomes" id="UP001303473"/>
    </source>
</evidence>
<feature type="transmembrane region" description="Helical" evidence="2">
    <location>
        <begin position="223"/>
        <end position="244"/>
    </location>
</feature>
<keyword evidence="4" id="KW-1185">Reference proteome</keyword>
<evidence type="ECO:0000256" key="2">
    <source>
        <dbReference type="SAM" id="Phobius"/>
    </source>
</evidence>
<dbReference type="AlphaFoldDB" id="A0AAN6NCM4"/>
<dbReference type="Proteomes" id="UP001303473">
    <property type="component" value="Unassembled WGS sequence"/>
</dbReference>
<comment type="caution">
    <text evidence="3">The sequence shown here is derived from an EMBL/GenBank/DDBJ whole genome shotgun (WGS) entry which is preliminary data.</text>
</comment>
<keyword evidence="2" id="KW-1133">Transmembrane helix</keyword>
<sequence length="783" mass="87387">MTSQPVPLGELHPALRPTSSFSEASSLSQGGEYADTSYNSNSFYSRQQRHVSTESRDDALLHQSNSTPEPAPSTYDGSKDPTFYPEVTRYESSSYVPKTPIRGPSRRWVWPWSRSWRWHSSWNMYLFFVFGLVCAGAHHAYYSALNGKPVDDQLQMLRYGTFLAFAAKAGLSAAVVVAFRQRVWTTIRTRLMTVAALDSLFAATEDFTALWNWELIRTARTAIALAVFVWIAPLVVILTANTLLVEPTTILTKTTCPGIRTLNFTFEETNDWRQPTRIGPLFEIPVSLWNTTKPPGTENPPDGWFDYYTAPAPSFQQTATIGAYLGQAVDRKNGSMEICGSGWNCTFSIDFTAPGYKCVDLLDASGQVTNLTQQSGQIAPPFNTSILLPNGPYSYYAFTSGGEYSTTQMKDVGIGGIPNTKPPYPTHLGAFRTEPVVWIGYSVITDANADASNASSFVPKMFACEHYETKYSVVFNHTDRDQLTKVTNRTFLAPIINTTYIPSIDADDGTQDNVTAVPEENYIYPSDVQRYRRTAAYHSLGFVLREFLNGTVEMNPKDHTLVNPTVNTFAIQTKLLDPRNNYFPYPNLPDLVQELYEDMIFSILSKPEFVEVVWASKPDQQSGADVLQPGDFLYPCTKSRMMNVYSYHVRDLWIVYGISILLTLAAIVAGLWAMNEEGAKVPRDTRFSSIVAATRGPALDKVDWGERIKNNHGNIITGEDDTASLLPREKRVERLKVAYGLLDLQAGVGSGGISSGLDEQIRNRPRYGFGLEEDVLQPEKLRP</sequence>
<reference evidence="4" key="1">
    <citation type="journal article" date="2023" name="Mol. Phylogenet. Evol.">
        <title>Genome-scale phylogeny and comparative genomics of the fungal order Sordariales.</title>
        <authorList>
            <person name="Hensen N."/>
            <person name="Bonometti L."/>
            <person name="Westerberg I."/>
            <person name="Brannstrom I.O."/>
            <person name="Guillou S."/>
            <person name="Cros-Aarteil S."/>
            <person name="Calhoun S."/>
            <person name="Haridas S."/>
            <person name="Kuo A."/>
            <person name="Mondo S."/>
            <person name="Pangilinan J."/>
            <person name="Riley R."/>
            <person name="LaButti K."/>
            <person name="Andreopoulos B."/>
            <person name="Lipzen A."/>
            <person name="Chen C."/>
            <person name="Yan M."/>
            <person name="Daum C."/>
            <person name="Ng V."/>
            <person name="Clum A."/>
            <person name="Steindorff A."/>
            <person name="Ohm R.A."/>
            <person name="Martin F."/>
            <person name="Silar P."/>
            <person name="Natvig D.O."/>
            <person name="Lalanne C."/>
            <person name="Gautier V."/>
            <person name="Ament-Velasquez S.L."/>
            <person name="Kruys A."/>
            <person name="Hutchinson M.I."/>
            <person name="Powell A.J."/>
            <person name="Barry K."/>
            <person name="Miller A.N."/>
            <person name="Grigoriev I.V."/>
            <person name="Debuchy R."/>
            <person name="Gladieux P."/>
            <person name="Hiltunen Thoren M."/>
            <person name="Johannesson H."/>
        </authorList>
    </citation>
    <scope>NUCLEOTIDE SEQUENCE [LARGE SCALE GENOMIC DNA]</scope>
    <source>
        <strain evidence="4">CBS 340.73</strain>
    </source>
</reference>
<dbReference type="PANTHER" id="PTHR35041">
    <property type="entry name" value="MEDIATOR OF RNA POLYMERASE II TRANSCRIPTION SUBUNIT 1"/>
    <property type="match status" value="1"/>
</dbReference>
<feature type="transmembrane region" description="Helical" evidence="2">
    <location>
        <begin position="191"/>
        <end position="211"/>
    </location>
</feature>
<feature type="transmembrane region" description="Helical" evidence="2">
    <location>
        <begin position="156"/>
        <end position="179"/>
    </location>
</feature>
<gene>
    <name evidence="3" type="ORF">QBC46DRAFT_377542</name>
</gene>
<feature type="transmembrane region" description="Helical" evidence="2">
    <location>
        <begin position="652"/>
        <end position="674"/>
    </location>
</feature>
<feature type="compositionally biased region" description="Basic and acidic residues" evidence="1">
    <location>
        <begin position="51"/>
        <end position="60"/>
    </location>
</feature>
<evidence type="ECO:0000256" key="1">
    <source>
        <dbReference type="SAM" id="MobiDB-lite"/>
    </source>
</evidence>
<keyword evidence="2" id="KW-0472">Membrane</keyword>
<name>A0AAN6NCM4_9PEZI</name>
<keyword evidence="2" id="KW-0812">Transmembrane</keyword>
<feature type="compositionally biased region" description="Polar residues" evidence="1">
    <location>
        <begin position="17"/>
        <end position="29"/>
    </location>
</feature>
<feature type="transmembrane region" description="Helical" evidence="2">
    <location>
        <begin position="124"/>
        <end position="144"/>
    </location>
</feature>
<accession>A0AAN6NCM4</accession>
<feature type="region of interest" description="Disordered" evidence="1">
    <location>
        <begin position="1"/>
        <end position="33"/>
    </location>
</feature>